<accession>A0A3N4U7H2</accession>
<dbReference type="Pfam" id="PF22335">
    <property type="entry name" value="Cas10-Cmr2_palm2"/>
    <property type="match status" value="1"/>
</dbReference>
<evidence type="ECO:0000313" key="4">
    <source>
        <dbReference type="EMBL" id="RPE63061.1"/>
    </source>
</evidence>
<dbReference type="InterPro" id="IPR054767">
    <property type="entry name" value="Cas10-Cmr2_palm2"/>
</dbReference>
<proteinExistence type="predicted"/>
<dbReference type="RefSeq" id="WP_124224157.1">
    <property type="nucleotide sequence ID" value="NZ_RKQL01000007.1"/>
</dbReference>
<reference evidence="4 5" key="1">
    <citation type="submission" date="2018-11" db="EMBL/GenBank/DDBJ databases">
        <title>Genomic Encyclopedia of Type Strains, Phase IV (KMG-IV): sequencing the most valuable type-strain genomes for metagenomic binning, comparative biology and taxonomic classification.</title>
        <authorList>
            <person name="Goeker M."/>
        </authorList>
    </citation>
    <scope>NUCLEOTIDE SEQUENCE [LARGE SCALE GENOMIC DNA]</scope>
    <source>
        <strain evidence="4 5">DSM 101684</strain>
    </source>
</reference>
<protein>
    <recommendedName>
        <fullName evidence="3">Cas10/Cmr2 second palm domain-containing protein</fullName>
    </recommendedName>
</protein>
<evidence type="ECO:0000259" key="3">
    <source>
        <dbReference type="Pfam" id="PF22335"/>
    </source>
</evidence>
<organism evidence="4 5">
    <name type="scientific">Tibeticola sediminis</name>
    <dbReference type="NCBI Taxonomy" id="1917811"/>
    <lineage>
        <taxon>Bacteria</taxon>
        <taxon>Pseudomonadati</taxon>
        <taxon>Pseudomonadota</taxon>
        <taxon>Betaproteobacteria</taxon>
        <taxon>Burkholderiales</taxon>
        <taxon>Comamonadaceae</taxon>
        <taxon>Tibeticola</taxon>
    </lineage>
</organism>
<dbReference type="EMBL" id="RKQL01000007">
    <property type="protein sequence ID" value="RPE63061.1"/>
    <property type="molecule type" value="Genomic_DNA"/>
</dbReference>
<dbReference type="Proteomes" id="UP000272193">
    <property type="component" value="Unassembled WGS sequence"/>
</dbReference>
<comment type="caution">
    <text evidence="4">The sequence shown here is derived from an EMBL/GenBank/DDBJ whole genome shotgun (WGS) entry which is preliminary data.</text>
</comment>
<dbReference type="OrthoDB" id="442064at2"/>
<name>A0A3N4U7H2_9BURK</name>
<dbReference type="GO" id="GO:0000166">
    <property type="term" value="F:nucleotide binding"/>
    <property type="evidence" value="ECO:0007669"/>
    <property type="project" value="UniProtKB-KW"/>
</dbReference>
<dbReference type="Gene3D" id="3.30.70.270">
    <property type="match status" value="1"/>
</dbReference>
<feature type="domain" description="Cas10/Cmr2 second palm" evidence="3">
    <location>
        <begin position="214"/>
        <end position="369"/>
    </location>
</feature>
<dbReference type="GO" id="GO:0051607">
    <property type="term" value="P:defense response to virus"/>
    <property type="evidence" value="ECO:0007669"/>
    <property type="project" value="UniProtKB-KW"/>
</dbReference>
<evidence type="ECO:0000313" key="5">
    <source>
        <dbReference type="Proteomes" id="UP000272193"/>
    </source>
</evidence>
<keyword evidence="5" id="KW-1185">Reference proteome</keyword>
<keyword evidence="2" id="KW-0051">Antiviral defense</keyword>
<sequence>MNCVVFEVKSIQAYLFASARLRDAIGGSELIDLLTNAQSVDNLLDAVLRATETQRLIEFSRRAGGAFYAFSADAAALERFAALWTLAVQQWAPGLGFVLGRGQGANMPEAFAQAQKDARSQNSRERPSYPVAAPVAERARRTGRVAVDWSRKDGEIDAATQRKKAFADLSQAGFITRYTPEEEALDWRDWPRNLEPDSDEEEGAFPFVEDRRDLALIHADGNGMGQVLIRIAAAVRQRPGDFLKVYQAFSSAIEACTQHAAKQATREVLLPKRGNGELLAARPILLGGDDVIVLVRADLAMAYVDVFARAFEQKSQEQLAALANLKVEGLPDRLTLGFGIAFIGANQPFAMAAALSESLMAHAKSQAKRRSQGQAITPSSLAFYRVTTALIDDYDTLVERVLTHHDGEKRYVHTLGTYALGSQACGSLPKLDDLQALVAQLKTEEMARGPVRSLLNLLQLDPVQARTRWRRWRQLMQEQRPAALGTFDDCMRKLMPAYQDADDLPYAWDEDSGAFVSPLGDALDLLALTLKSTAPSAIQPQEVAA</sequence>
<gene>
    <name evidence="4" type="ORF">EDC62_2526</name>
</gene>
<evidence type="ECO:0000256" key="1">
    <source>
        <dbReference type="ARBA" id="ARBA00022741"/>
    </source>
</evidence>
<dbReference type="InterPro" id="IPR043128">
    <property type="entry name" value="Rev_trsase/Diguanyl_cyclase"/>
</dbReference>
<evidence type="ECO:0000256" key="2">
    <source>
        <dbReference type="ARBA" id="ARBA00023118"/>
    </source>
</evidence>
<dbReference type="AlphaFoldDB" id="A0A3N4U7H2"/>
<keyword evidence="1" id="KW-0547">Nucleotide-binding</keyword>